<accession>A0A2P2KLP4</accession>
<keyword evidence="1" id="KW-0472">Membrane</keyword>
<proteinExistence type="predicted"/>
<dbReference type="AlphaFoldDB" id="A0A2P2KLP4"/>
<feature type="transmembrane region" description="Helical" evidence="1">
    <location>
        <begin position="128"/>
        <end position="148"/>
    </location>
</feature>
<reference evidence="2" key="1">
    <citation type="submission" date="2018-02" db="EMBL/GenBank/DDBJ databases">
        <title>Rhizophora mucronata_Transcriptome.</title>
        <authorList>
            <person name="Meera S.P."/>
            <person name="Sreeshan A."/>
            <person name="Augustine A."/>
        </authorList>
    </citation>
    <scope>NUCLEOTIDE SEQUENCE</scope>
    <source>
        <tissue evidence="2">Leaf</tissue>
    </source>
</reference>
<name>A0A2P2KLP4_RHIMU</name>
<evidence type="ECO:0000313" key="2">
    <source>
        <dbReference type="EMBL" id="MBX06630.1"/>
    </source>
</evidence>
<evidence type="ECO:0000256" key="1">
    <source>
        <dbReference type="SAM" id="Phobius"/>
    </source>
</evidence>
<dbReference type="EMBL" id="GGEC01026146">
    <property type="protein sequence ID" value="MBX06630.1"/>
    <property type="molecule type" value="Transcribed_RNA"/>
</dbReference>
<organism evidence="2">
    <name type="scientific">Rhizophora mucronata</name>
    <name type="common">Asiatic mangrove</name>
    <dbReference type="NCBI Taxonomy" id="61149"/>
    <lineage>
        <taxon>Eukaryota</taxon>
        <taxon>Viridiplantae</taxon>
        <taxon>Streptophyta</taxon>
        <taxon>Embryophyta</taxon>
        <taxon>Tracheophyta</taxon>
        <taxon>Spermatophyta</taxon>
        <taxon>Magnoliopsida</taxon>
        <taxon>eudicotyledons</taxon>
        <taxon>Gunneridae</taxon>
        <taxon>Pentapetalae</taxon>
        <taxon>rosids</taxon>
        <taxon>fabids</taxon>
        <taxon>Malpighiales</taxon>
        <taxon>Rhizophoraceae</taxon>
        <taxon>Rhizophora</taxon>
    </lineage>
</organism>
<sequence>MFSNINTLSMSQVIPNSSFIRAVIRENVANPSEKLLNPIQLLNNSLGSANVIMIIRNSRIRLPVRNIKRSNGWLPTFPNLFPDDLPVLLVGPDGVPPGLIHLHRSVHPQLLQILFRPILFVFGKIEQVFVVGIPSLLLFLHLLHALAFQ</sequence>
<keyword evidence="1" id="KW-0812">Transmembrane</keyword>
<protein>
    <submittedName>
        <fullName evidence="2">Uncharacterized protein</fullName>
    </submittedName>
</protein>
<keyword evidence="1" id="KW-1133">Transmembrane helix</keyword>